<reference evidence="1 2" key="1">
    <citation type="submission" date="2021-03" db="EMBL/GenBank/DDBJ databases">
        <title>Genomic Encyclopedia of Type Strains, Phase IV (KMG-IV): sequencing the most valuable type-strain genomes for metagenomic binning, comparative biology and taxonomic classification.</title>
        <authorList>
            <person name="Goeker M."/>
        </authorList>
    </citation>
    <scope>NUCLEOTIDE SEQUENCE [LARGE SCALE GENOMIC DNA]</scope>
    <source>
        <strain evidence="1 2">DSM 25790</strain>
    </source>
</reference>
<accession>A0ABS4S6B8</accession>
<comment type="caution">
    <text evidence="1">The sequence shown here is derived from an EMBL/GenBank/DDBJ whole genome shotgun (WGS) entry which is preliminary data.</text>
</comment>
<proteinExistence type="predicted"/>
<keyword evidence="2" id="KW-1185">Reference proteome</keyword>
<evidence type="ECO:0000313" key="1">
    <source>
        <dbReference type="EMBL" id="MBP2256606.1"/>
    </source>
</evidence>
<dbReference type="Proteomes" id="UP001519294">
    <property type="component" value="Unassembled WGS sequence"/>
</dbReference>
<dbReference type="RefSeq" id="WP_198020933.1">
    <property type="nucleotide sequence ID" value="NZ_JAGIKX010000002.1"/>
</dbReference>
<dbReference type="EMBL" id="JAGIKX010000002">
    <property type="protein sequence ID" value="MBP2256606.1"/>
    <property type="molecule type" value="Genomic_DNA"/>
</dbReference>
<evidence type="ECO:0000313" key="2">
    <source>
        <dbReference type="Proteomes" id="UP001519294"/>
    </source>
</evidence>
<name>A0ABS4S6B8_9BACI</name>
<gene>
    <name evidence="1" type="ORF">J2Z81_000539</name>
</gene>
<organism evidence="1 2">
    <name type="scientific">Virgibacillus alimentarius</name>
    <dbReference type="NCBI Taxonomy" id="698769"/>
    <lineage>
        <taxon>Bacteria</taxon>
        <taxon>Bacillati</taxon>
        <taxon>Bacillota</taxon>
        <taxon>Bacilli</taxon>
        <taxon>Bacillales</taxon>
        <taxon>Bacillaceae</taxon>
        <taxon>Virgibacillus</taxon>
    </lineage>
</organism>
<sequence length="57" mass="6822">MRIHDKQWQSTINKSINDVNFHRFIEMDGKYNAMEVAQELGISLREVKMLKKKITRT</sequence>
<evidence type="ECO:0008006" key="3">
    <source>
        <dbReference type="Google" id="ProtNLM"/>
    </source>
</evidence>
<protein>
    <recommendedName>
        <fullName evidence="3">RNA polymerase subunit sigma-70</fullName>
    </recommendedName>
</protein>